<accession>B6BN12</accession>
<dbReference type="STRING" id="929558.SMGD1_2189"/>
<evidence type="ECO:0000313" key="2">
    <source>
        <dbReference type="Proteomes" id="UP000006431"/>
    </source>
</evidence>
<gene>
    <name evidence="1" type="ORF">SMGD1_2189</name>
</gene>
<proteinExistence type="predicted"/>
<dbReference type="EMBL" id="AFRZ01000001">
    <property type="protein sequence ID" value="EHP30712.1"/>
    <property type="molecule type" value="Genomic_DNA"/>
</dbReference>
<evidence type="ECO:0000313" key="1">
    <source>
        <dbReference type="EMBL" id="EHP30712.1"/>
    </source>
</evidence>
<sequence>MGEFIKFENLEEELVDLTDVLKNSLQSEVLSIKKLVKSCDKFKKISKTICNLDEAEYVIFSKYMTKQFHQSESYIFVDATGKNVCNVSGRDIDLYDMIMDCENLVEKKDQY</sequence>
<dbReference type="AlphaFoldDB" id="B6BN12"/>
<dbReference type="OrthoDB" id="5334368at2"/>
<keyword evidence="2" id="KW-1185">Reference proteome</keyword>
<dbReference type="HOGENOM" id="CLU_2080516_0_0_7"/>
<dbReference type="RefSeq" id="WP_008339372.1">
    <property type="nucleotide sequence ID" value="NZ_AFRZ01000001.1"/>
</dbReference>
<accession>H1FXU2</accession>
<dbReference type="PATRIC" id="fig|929558.5.peg.2179"/>
<dbReference type="Proteomes" id="UP000006431">
    <property type="component" value="Unassembled WGS sequence"/>
</dbReference>
<reference evidence="1 2" key="1">
    <citation type="journal article" date="2012" name="Proc. Natl. Acad. Sci. U.S.A.">
        <title>Genome and physiology of a model Epsilonproteobacterium responsible for sulfide detoxification in marine oxygen depletion zones.</title>
        <authorList>
            <person name="Grote J."/>
            <person name="Schott T."/>
            <person name="Bruckner C.G."/>
            <person name="Glockner F.O."/>
            <person name="Jost G."/>
            <person name="Teeling H."/>
            <person name="Labrenz M."/>
            <person name="Jurgens K."/>
        </authorList>
    </citation>
    <scope>NUCLEOTIDE SEQUENCE [LARGE SCALE GENOMIC DNA]</scope>
    <source>
        <strain evidence="1 2">GD1</strain>
    </source>
</reference>
<comment type="caution">
    <text evidence="1">The sequence shown here is derived from an EMBL/GenBank/DDBJ whole genome shotgun (WGS) entry which is preliminary data.</text>
</comment>
<protein>
    <submittedName>
        <fullName evidence="1">Uncharacterized protein</fullName>
    </submittedName>
</protein>
<name>B6BN12_SULGG</name>
<organism evidence="1 2">
    <name type="scientific">Sulfurimonas gotlandica (strain DSM 19862 / JCM 16533 / GD1)</name>
    <dbReference type="NCBI Taxonomy" id="929558"/>
    <lineage>
        <taxon>Bacteria</taxon>
        <taxon>Pseudomonadati</taxon>
        <taxon>Campylobacterota</taxon>
        <taxon>Epsilonproteobacteria</taxon>
        <taxon>Campylobacterales</taxon>
        <taxon>Sulfurimonadaceae</taxon>
        <taxon>Sulfurimonas</taxon>
    </lineage>
</organism>